<dbReference type="PANTHER" id="PTHR30349">
    <property type="entry name" value="PHAGE INTEGRASE-RELATED"/>
    <property type="match status" value="1"/>
</dbReference>
<evidence type="ECO:0000256" key="1">
    <source>
        <dbReference type="ARBA" id="ARBA00008857"/>
    </source>
</evidence>
<dbReference type="Gene3D" id="1.10.150.130">
    <property type="match status" value="1"/>
</dbReference>
<dbReference type="PROSITE" id="PS51900">
    <property type="entry name" value="CB"/>
    <property type="match status" value="1"/>
</dbReference>
<dbReference type="InterPro" id="IPR004107">
    <property type="entry name" value="Integrase_SAM-like_N"/>
</dbReference>
<dbReference type="GO" id="GO:0015074">
    <property type="term" value="P:DNA integration"/>
    <property type="evidence" value="ECO:0007669"/>
    <property type="project" value="UniProtKB-KW"/>
</dbReference>
<sequence>MSKNKENYGWLNTRANSAKTLIERAKLEVPGFAKHIKKFEHQITIKSYAASTVFSYSRGIAQISLYFKKSPLDLEPDEINAYLYELARDKNLSETYFKHAVYGLRFFFRVYDLEDKALRLPNLKRQSNIPTVFSQAELRKLFKAPQRLKQRVLLSLIYSAGLRVSEVCKLKLTDIDYDRKQVHVRESKNDRSRYVILSDLISRGLRQYILGAKPKVFLFNGREKGSPLGHGAVQQTFRLAMQKAAIKKEATVHTLRHSFATHLLEQGVDIVTIKEQLGHARIETTMIYLHVAKVSKVNAHSPFDKLYGSSEA</sequence>
<evidence type="ECO:0000256" key="5">
    <source>
        <dbReference type="PROSITE-ProRule" id="PRU01248"/>
    </source>
</evidence>
<keyword evidence="2" id="KW-0229">DNA integration</keyword>
<dbReference type="InterPro" id="IPR002104">
    <property type="entry name" value="Integrase_catalytic"/>
</dbReference>
<evidence type="ECO:0000259" key="6">
    <source>
        <dbReference type="PROSITE" id="PS51898"/>
    </source>
</evidence>
<dbReference type="InterPro" id="IPR011010">
    <property type="entry name" value="DNA_brk_join_enz"/>
</dbReference>
<dbReference type="GO" id="GO:0006310">
    <property type="term" value="P:DNA recombination"/>
    <property type="evidence" value="ECO:0007669"/>
    <property type="project" value="UniProtKB-KW"/>
</dbReference>
<evidence type="ECO:0000259" key="7">
    <source>
        <dbReference type="PROSITE" id="PS51900"/>
    </source>
</evidence>
<keyword evidence="3 5" id="KW-0238">DNA-binding</keyword>
<dbReference type="RefSeq" id="WP_111371550.1">
    <property type="nucleotide sequence ID" value="NZ_CP029480.1"/>
</dbReference>
<accession>A0A2Z4GB58</accession>
<dbReference type="OrthoDB" id="9801717at2"/>
<dbReference type="InterPro" id="IPR044068">
    <property type="entry name" value="CB"/>
</dbReference>
<dbReference type="GO" id="GO:0003677">
    <property type="term" value="F:DNA binding"/>
    <property type="evidence" value="ECO:0007669"/>
    <property type="project" value="UniProtKB-UniRule"/>
</dbReference>
<evidence type="ECO:0000256" key="2">
    <source>
        <dbReference type="ARBA" id="ARBA00022908"/>
    </source>
</evidence>
<evidence type="ECO:0000256" key="3">
    <source>
        <dbReference type="ARBA" id="ARBA00023125"/>
    </source>
</evidence>
<evidence type="ECO:0000313" key="9">
    <source>
        <dbReference type="Proteomes" id="UP000249873"/>
    </source>
</evidence>
<dbReference type="InterPro" id="IPR013762">
    <property type="entry name" value="Integrase-like_cat_sf"/>
</dbReference>
<dbReference type="AlphaFoldDB" id="A0A2Z4GB58"/>
<dbReference type="SUPFAM" id="SSF56349">
    <property type="entry name" value="DNA breaking-rejoining enzymes"/>
    <property type="match status" value="1"/>
</dbReference>
<dbReference type="PROSITE" id="PS51898">
    <property type="entry name" value="TYR_RECOMBINASE"/>
    <property type="match status" value="1"/>
</dbReference>
<dbReference type="PANTHER" id="PTHR30349:SF64">
    <property type="entry name" value="PROPHAGE INTEGRASE INTD-RELATED"/>
    <property type="match status" value="1"/>
</dbReference>
<protein>
    <submittedName>
        <fullName evidence="8">Integrase</fullName>
    </submittedName>
</protein>
<organism evidence="8 9">
    <name type="scientific">Arcticibacterium luteifluviistationis</name>
    <dbReference type="NCBI Taxonomy" id="1784714"/>
    <lineage>
        <taxon>Bacteria</taxon>
        <taxon>Pseudomonadati</taxon>
        <taxon>Bacteroidota</taxon>
        <taxon>Cytophagia</taxon>
        <taxon>Cytophagales</taxon>
        <taxon>Leadbetterellaceae</taxon>
        <taxon>Arcticibacterium</taxon>
    </lineage>
</organism>
<dbReference type="EMBL" id="CP029480">
    <property type="protein sequence ID" value="AWV98361.1"/>
    <property type="molecule type" value="Genomic_DNA"/>
</dbReference>
<dbReference type="InterPro" id="IPR050090">
    <property type="entry name" value="Tyrosine_recombinase_XerCD"/>
</dbReference>
<feature type="domain" description="Tyr recombinase" evidence="6">
    <location>
        <begin position="128"/>
        <end position="301"/>
    </location>
</feature>
<evidence type="ECO:0000313" key="8">
    <source>
        <dbReference type="EMBL" id="AWV98361.1"/>
    </source>
</evidence>
<keyword evidence="9" id="KW-1185">Reference proteome</keyword>
<reference evidence="8 9" key="1">
    <citation type="submission" date="2018-05" db="EMBL/GenBank/DDBJ databases">
        <title>Complete genome sequence of Arcticibacterium luteifluviistationis SM1504T, a cytophagaceae bacterium isolated from Arctic surface seawater.</title>
        <authorList>
            <person name="Li Y."/>
            <person name="Qin Q.-L."/>
        </authorList>
    </citation>
    <scope>NUCLEOTIDE SEQUENCE [LARGE SCALE GENOMIC DNA]</scope>
    <source>
        <strain evidence="8 9">SM1504</strain>
    </source>
</reference>
<dbReference type="Pfam" id="PF00589">
    <property type="entry name" value="Phage_integrase"/>
    <property type="match status" value="1"/>
</dbReference>
<evidence type="ECO:0000256" key="4">
    <source>
        <dbReference type="ARBA" id="ARBA00023172"/>
    </source>
</evidence>
<keyword evidence="4" id="KW-0233">DNA recombination</keyword>
<dbReference type="KEGG" id="als:DJ013_09325"/>
<gene>
    <name evidence="8" type="ORF">DJ013_09325</name>
</gene>
<name>A0A2Z4GB58_9BACT</name>
<dbReference type="Pfam" id="PF13495">
    <property type="entry name" value="Phage_int_SAM_4"/>
    <property type="match status" value="1"/>
</dbReference>
<dbReference type="Proteomes" id="UP000249873">
    <property type="component" value="Chromosome"/>
</dbReference>
<proteinExistence type="inferred from homology"/>
<dbReference type="InterPro" id="IPR010998">
    <property type="entry name" value="Integrase_recombinase_N"/>
</dbReference>
<dbReference type="Gene3D" id="1.10.443.10">
    <property type="entry name" value="Intergrase catalytic core"/>
    <property type="match status" value="1"/>
</dbReference>
<feature type="domain" description="Core-binding (CB)" evidence="7">
    <location>
        <begin position="30"/>
        <end position="112"/>
    </location>
</feature>
<comment type="similarity">
    <text evidence="1">Belongs to the 'phage' integrase family.</text>
</comment>